<dbReference type="InterPro" id="IPR015865">
    <property type="entry name" value="Riboflavin_kinase_bac/euk"/>
</dbReference>
<proteinExistence type="predicted"/>
<dbReference type="Proteomes" id="UP001497392">
    <property type="component" value="Unassembled WGS sequence"/>
</dbReference>
<keyword evidence="4" id="KW-0288">FMN</keyword>
<evidence type="ECO:0000256" key="6">
    <source>
        <dbReference type="ARBA" id="ARBA00022741"/>
    </source>
</evidence>
<dbReference type="SMART" id="SM00904">
    <property type="entry name" value="Flavokinase"/>
    <property type="match status" value="1"/>
</dbReference>
<dbReference type="InterPro" id="IPR029063">
    <property type="entry name" value="SAM-dependent_MTases_sf"/>
</dbReference>
<dbReference type="EMBL" id="CAXHTA020000007">
    <property type="protein sequence ID" value="CAL5222426.1"/>
    <property type="molecule type" value="Genomic_DNA"/>
</dbReference>
<protein>
    <recommendedName>
        <fullName evidence="2">riboflavin kinase</fullName>
        <ecNumber evidence="2">2.7.1.26</ecNumber>
    </recommendedName>
</protein>
<dbReference type="Gene3D" id="2.40.30.30">
    <property type="entry name" value="Riboflavin kinase-like"/>
    <property type="match status" value="1"/>
</dbReference>
<evidence type="ECO:0000313" key="10">
    <source>
        <dbReference type="Proteomes" id="UP001497392"/>
    </source>
</evidence>
<comment type="pathway">
    <text evidence="1">Cofactor biosynthesis; FMN biosynthesis; FMN from riboflavin (ATP route): step 1/1.</text>
</comment>
<evidence type="ECO:0000256" key="3">
    <source>
        <dbReference type="ARBA" id="ARBA00022630"/>
    </source>
</evidence>
<dbReference type="InterPro" id="IPR023468">
    <property type="entry name" value="Riboflavin_kinase"/>
</dbReference>
<keyword evidence="10" id="KW-1185">Reference proteome</keyword>
<organism evidence="9 10">
    <name type="scientific">Coccomyxa viridis</name>
    <dbReference type="NCBI Taxonomy" id="1274662"/>
    <lineage>
        <taxon>Eukaryota</taxon>
        <taxon>Viridiplantae</taxon>
        <taxon>Chlorophyta</taxon>
        <taxon>core chlorophytes</taxon>
        <taxon>Trebouxiophyceae</taxon>
        <taxon>Trebouxiophyceae incertae sedis</taxon>
        <taxon>Coccomyxaceae</taxon>
        <taxon>Coccomyxa</taxon>
    </lineage>
</organism>
<evidence type="ECO:0000256" key="5">
    <source>
        <dbReference type="ARBA" id="ARBA00022679"/>
    </source>
</evidence>
<reference evidence="9 10" key="1">
    <citation type="submission" date="2024-06" db="EMBL/GenBank/DDBJ databases">
        <authorList>
            <person name="Kraege A."/>
            <person name="Thomma B."/>
        </authorList>
    </citation>
    <scope>NUCLEOTIDE SEQUENCE [LARGE SCALE GENOMIC DNA]</scope>
</reference>
<dbReference type="SUPFAM" id="SSF53335">
    <property type="entry name" value="S-adenosyl-L-methionine-dependent methyltransferases"/>
    <property type="match status" value="1"/>
</dbReference>
<dbReference type="PANTHER" id="PTHR22749">
    <property type="entry name" value="RIBOFLAVIN KINASE/FMN ADENYLYLTRANSFERASE"/>
    <property type="match status" value="1"/>
</dbReference>
<dbReference type="EC" id="2.7.1.26" evidence="2"/>
<comment type="caution">
    <text evidence="9">The sequence shown here is derived from an EMBL/GenBank/DDBJ whole genome shotgun (WGS) entry which is preliminary data.</text>
</comment>
<feature type="domain" description="Riboflavin kinase" evidence="8">
    <location>
        <begin position="221"/>
        <end position="361"/>
    </location>
</feature>
<evidence type="ECO:0000313" key="9">
    <source>
        <dbReference type="EMBL" id="CAL5222426.1"/>
    </source>
</evidence>
<dbReference type="InterPro" id="IPR023465">
    <property type="entry name" value="Riboflavin_kinase_dom_sf"/>
</dbReference>
<evidence type="ECO:0000256" key="4">
    <source>
        <dbReference type="ARBA" id="ARBA00022643"/>
    </source>
</evidence>
<gene>
    <name evidence="9" type="primary">g4788</name>
    <name evidence="9" type="ORF">VP750_LOCUS4085</name>
</gene>
<dbReference type="PANTHER" id="PTHR22749:SF6">
    <property type="entry name" value="RIBOFLAVIN KINASE"/>
    <property type="match status" value="1"/>
</dbReference>
<keyword evidence="7" id="KW-0067">ATP-binding</keyword>
<evidence type="ECO:0000256" key="1">
    <source>
        <dbReference type="ARBA" id="ARBA00005201"/>
    </source>
</evidence>
<dbReference type="SUPFAM" id="SSF82114">
    <property type="entry name" value="Riboflavin kinase-like"/>
    <property type="match status" value="1"/>
</dbReference>
<evidence type="ECO:0000259" key="8">
    <source>
        <dbReference type="SMART" id="SM00904"/>
    </source>
</evidence>
<evidence type="ECO:0000256" key="2">
    <source>
        <dbReference type="ARBA" id="ARBA00012105"/>
    </source>
</evidence>
<dbReference type="CDD" id="cd02440">
    <property type="entry name" value="AdoMet_MTases"/>
    <property type="match status" value="1"/>
</dbReference>
<sequence>MTYSTQAPGDKQTHNQRQADIFNRKTEVFTAPLPEEIKQRLARIVDAVPDLGPDSRIMDVGSGTGCLIPFFRDRGVQDILAVDLSANMLAKAEESYGSSSTTGNEPGVRTWVGDVESVPAFQAPFDAAFFNAVFGNVFDQREALLRASLLLIPGGHIVISHPLGKTWHEQFKAASPEEIPLPLPDGAMLQDLCRDLPLRVRQLVEEQDLYMALLQVPPAYLLSAPIMLEGRVVEGFGRGSTQMGVPTANIEPGPLKDKLEGLPLGVYFGWAQLDAGQDEPEQDLQVHKMAMNVGRRPSIEDGTDMTVEVHILHTFQTFNFRGKHLRVIGTGYIRPEVRFCRFQELIARIKTDLGVSKAQLDMPEHIRFKEHRLFHRG</sequence>
<dbReference type="Gene3D" id="3.40.50.150">
    <property type="entry name" value="Vaccinia Virus protein VP39"/>
    <property type="match status" value="1"/>
</dbReference>
<dbReference type="Pfam" id="PF08241">
    <property type="entry name" value="Methyltransf_11"/>
    <property type="match status" value="1"/>
</dbReference>
<keyword evidence="6" id="KW-0547">Nucleotide-binding</keyword>
<keyword evidence="3" id="KW-0285">Flavoprotein</keyword>
<name>A0ABP1FTT0_9CHLO</name>
<dbReference type="InterPro" id="IPR013216">
    <property type="entry name" value="Methyltransf_11"/>
</dbReference>
<keyword evidence="5" id="KW-0808">Transferase</keyword>
<accession>A0ABP1FTT0</accession>
<dbReference type="Pfam" id="PF01687">
    <property type="entry name" value="Flavokinase"/>
    <property type="match status" value="1"/>
</dbReference>
<evidence type="ECO:0000256" key="7">
    <source>
        <dbReference type="ARBA" id="ARBA00022840"/>
    </source>
</evidence>